<evidence type="ECO:0000313" key="4">
    <source>
        <dbReference type="EMBL" id="ETN38726.1"/>
    </source>
</evidence>
<name>W2RQB6_CYPE1</name>
<dbReference type="RefSeq" id="XP_008719315.1">
    <property type="nucleotide sequence ID" value="XM_008721093.1"/>
</dbReference>
<dbReference type="OrthoDB" id="3014581at2759"/>
<keyword evidence="2" id="KW-0539">Nucleus</keyword>
<dbReference type="HOGENOM" id="CLU_013260_4_0_1"/>
<protein>
    <recommendedName>
        <fullName evidence="6">Transcription factor domain-containing protein</fullName>
    </recommendedName>
</protein>
<evidence type="ECO:0000256" key="3">
    <source>
        <dbReference type="SAM" id="MobiDB-lite"/>
    </source>
</evidence>
<dbReference type="STRING" id="1220924.W2RQB6"/>
<evidence type="ECO:0000256" key="2">
    <source>
        <dbReference type="ARBA" id="ARBA00023242"/>
    </source>
</evidence>
<evidence type="ECO:0008006" key="6">
    <source>
        <dbReference type="Google" id="ProtNLM"/>
    </source>
</evidence>
<dbReference type="AlphaFoldDB" id="W2RQB6"/>
<dbReference type="EMBL" id="KB822722">
    <property type="protein sequence ID" value="ETN38726.1"/>
    <property type="molecule type" value="Genomic_DNA"/>
</dbReference>
<dbReference type="GeneID" id="19974103"/>
<dbReference type="eggNOG" id="ENOG502SJ9D">
    <property type="taxonomic scope" value="Eukaryota"/>
</dbReference>
<dbReference type="VEuPathDB" id="FungiDB:HMPREF1541_06764"/>
<sequence>MTAAAWEPSSSTEPATAGTIILPTRSEALSLLAVYEEHIEFLHHVTYTPRTYRILNQVYDVVERGDIPPPGLVSLLTSIFASSVAFQYAIGSRKDLLGISRPDARKAIVLWSKATFDCLDTSTRLGSYGLEDLQAFITIFFLMYNLEGANSRTRTGMSLSLGIARDLGLHRLDHPTFRRHHPLEVADKIDLEIKRRIWWHLSVTDWYLGVSGGPQEGTYSVQPRQVATNLPRHIEEADLEAEDASFERPLSEPTASSYLIQRIRLGQICRKIIDATPLGMLGAESINYDDIVALDQEFETFQRELPLFFQDHIEAHQQCRDLYNRRPTVLVQKYIVNMIYQNRRCRLHQPYLVRGFTNSAYAHSRDVCLRSARAVIAIQHQVVKEQLVSASLLALSGVHHHMFFAAVALVMDLCFNRTNGREEEEAARRLEVMDACRILEDANDRSPVAKRFLDSLMDVMKKHKIKLFDAPPPPAEAAAPESAPVPPTLPTEMPDFDPCATAQTEFEEIWQSYIDHGSTMDVPDWAELFDDLQTQFE</sequence>
<keyword evidence="5" id="KW-1185">Reference proteome</keyword>
<accession>W2RQB6</accession>
<proteinExistence type="predicted"/>
<organism evidence="4 5">
    <name type="scientific">Cyphellophora europaea (strain CBS 101466)</name>
    <name type="common">Phialophora europaea</name>
    <dbReference type="NCBI Taxonomy" id="1220924"/>
    <lineage>
        <taxon>Eukaryota</taxon>
        <taxon>Fungi</taxon>
        <taxon>Dikarya</taxon>
        <taxon>Ascomycota</taxon>
        <taxon>Pezizomycotina</taxon>
        <taxon>Eurotiomycetes</taxon>
        <taxon>Chaetothyriomycetidae</taxon>
        <taxon>Chaetothyriales</taxon>
        <taxon>Cyphellophoraceae</taxon>
        <taxon>Cyphellophora</taxon>
    </lineage>
</organism>
<dbReference type="InParanoid" id="W2RQB6"/>
<dbReference type="InterPro" id="IPR050613">
    <property type="entry name" value="Sec_Metabolite_Reg"/>
</dbReference>
<dbReference type="GO" id="GO:0005634">
    <property type="term" value="C:nucleus"/>
    <property type="evidence" value="ECO:0007669"/>
    <property type="project" value="UniProtKB-SubCell"/>
</dbReference>
<comment type="subcellular location">
    <subcellularLocation>
        <location evidence="1">Nucleus</location>
    </subcellularLocation>
</comment>
<evidence type="ECO:0000256" key="1">
    <source>
        <dbReference type="ARBA" id="ARBA00004123"/>
    </source>
</evidence>
<evidence type="ECO:0000313" key="5">
    <source>
        <dbReference type="Proteomes" id="UP000030752"/>
    </source>
</evidence>
<reference evidence="4 5" key="1">
    <citation type="submission" date="2013-03" db="EMBL/GenBank/DDBJ databases">
        <title>The Genome Sequence of Phialophora europaea CBS 101466.</title>
        <authorList>
            <consortium name="The Broad Institute Genomics Platform"/>
            <person name="Cuomo C."/>
            <person name="de Hoog S."/>
            <person name="Gorbushina A."/>
            <person name="Walker B."/>
            <person name="Young S.K."/>
            <person name="Zeng Q."/>
            <person name="Gargeya S."/>
            <person name="Fitzgerald M."/>
            <person name="Haas B."/>
            <person name="Abouelleil A."/>
            <person name="Allen A.W."/>
            <person name="Alvarado L."/>
            <person name="Arachchi H.M."/>
            <person name="Berlin A.M."/>
            <person name="Chapman S.B."/>
            <person name="Gainer-Dewar J."/>
            <person name="Goldberg J."/>
            <person name="Griggs A."/>
            <person name="Gujja S."/>
            <person name="Hansen M."/>
            <person name="Howarth C."/>
            <person name="Imamovic A."/>
            <person name="Ireland A."/>
            <person name="Larimer J."/>
            <person name="McCowan C."/>
            <person name="Murphy C."/>
            <person name="Pearson M."/>
            <person name="Poon T.W."/>
            <person name="Priest M."/>
            <person name="Roberts A."/>
            <person name="Saif S."/>
            <person name="Shea T."/>
            <person name="Sisk P."/>
            <person name="Sykes S."/>
            <person name="Wortman J."/>
            <person name="Nusbaum C."/>
            <person name="Birren B."/>
        </authorList>
    </citation>
    <scope>NUCLEOTIDE SEQUENCE [LARGE SCALE GENOMIC DNA]</scope>
    <source>
        <strain evidence="4 5">CBS 101466</strain>
    </source>
</reference>
<gene>
    <name evidence="4" type="ORF">HMPREF1541_06764</name>
</gene>
<dbReference type="PANTHER" id="PTHR31001:SF90">
    <property type="entry name" value="CENTROMERE DNA-BINDING PROTEIN COMPLEX CBF3 SUBUNIT B"/>
    <property type="match status" value="1"/>
</dbReference>
<dbReference type="Proteomes" id="UP000030752">
    <property type="component" value="Unassembled WGS sequence"/>
</dbReference>
<dbReference type="CDD" id="cd12148">
    <property type="entry name" value="fungal_TF_MHR"/>
    <property type="match status" value="1"/>
</dbReference>
<dbReference type="PANTHER" id="PTHR31001">
    <property type="entry name" value="UNCHARACTERIZED TRANSCRIPTIONAL REGULATORY PROTEIN"/>
    <property type="match status" value="1"/>
</dbReference>
<feature type="region of interest" description="Disordered" evidence="3">
    <location>
        <begin position="470"/>
        <end position="489"/>
    </location>
</feature>